<organism evidence="1 2">
    <name type="scientific">Paenibacillus enshidis</name>
    <dbReference type="NCBI Taxonomy" id="1458439"/>
    <lineage>
        <taxon>Bacteria</taxon>
        <taxon>Bacillati</taxon>
        <taxon>Bacillota</taxon>
        <taxon>Bacilli</taxon>
        <taxon>Bacillales</taxon>
        <taxon>Paenibacillaceae</taxon>
        <taxon>Paenibacillus</taxon>
    </lineage>
</organism>
<gene>
    <name evidence="1" type="ORF">ACE41H_24695</name>
</gene>
<accession>A0ABV5B0G6</accession>
<evidence type="ECO:0000313" key="2">
    <source>
        <dbReference type="Proteomes" id="UP001580346"/>
    </source>
</evidence>
<evidence type="ECO:0000313" key="1">
    <source>
        <dbReference type="EMBL" id="MFB5269960.1"/>
    </source>
</evidence>
<dbReference type="RefSeq" id="WP_375358228.1">
    <property type="nucleotide sequence ID" value="NZ_JBHHMI010000050.1"/>
</dbReference>
<comment type="caution">
    <text evidence="1">The sequence shown here is derived from an EMBL/GenBank/DDBJ whole genome shotgun (WGS) entry which is preliminary data.</text>
</comment>
<proteinExistence type="predicted"/>
<sequence length="149" mass="14803">MTGVTGPTGPTVTANNLVAGITDATVGQLVPNGGIVPLGTFDQNGNAIMNTNGNITLAPNQTYSVVYKANVGSQGNSSSVSVGLYQNGSLVPGNNSVGSVTIGVNASQTLSGNTIITTDATADIINLRNTSGGNTEFFGATSISVIKLA</sequence>
<protein>
    <recommendedName>
        <fullName evidence="3">BclA C-terminal domain-containing protein</fullName>
    </recommendedName>
</protein>
<dbReference type="Proteomes" id="UP001580346">
    <property type="component" value="Unassembled WGS sequence"/>
</dbReference>
<dbReference type="EMBL" id="JBHHMI010000050">
    <property type="protein sequence ID" value="MFB5269960.1"/>
    <property type="molecule type" value="Genomic_DNA"/>
</dbReference>
<keyword evidence="2" id="KW-1185">Reference proteome</keyword>
<reference evidence="1 2" key="1">
    <citation type="submission" date="2024-09" db="EMBL/GenBank/DDBJ databases">
        <title>Paenibacillus zeirhizospherea sp. nov., isolated from surface of the maize (Zea mays) roots in a horticulture field, Hungary.</title>
        <authorList>
            <person name="Marton D."/>
            <person name="Farkas M."/>
            <person name="Bedics A."/>
            <person name="Toth E."/>
            <person name="Tancsics A."/>
            <person name="Boka K."/>
            <person name="Maroti G."/>
            <person name="Kriszt B."/>
            <person name="Cserhati M."/>
        </authorList>
    </citation>
    <scope>NUCLEOTIDE SEQUENCE [LARGE SCALE GENOMIC DNA]</scope>
    <source>
        <strain evidence="1 2">KCTC 33519</strain>
    </source>
</reference>
<name>A0ABV5B0G6_9BACL</name>
<evidence type="ECO:0008006" key="3">
    <source>
        <dbReference type="Google" id="ProtNLM"/>
    </source>
</evidence>